<sequence length="55" mass="6103">MKKKSTLSNFQYPAYTSSTSSTKNIQSNSSQLTPPSLIQQGYTKKKGCNCKKSRP</sequence>
<dbReference type="Proteomes" id="UP000192743">
    <property type="component" value="Plasmid p15092"/>
</dbReference>
<dbReference type="AlphaFoldDB" id="A0A9W3SZK9"/>
<reference evidence="2 3" key="1">
    <citation type="submission" date="2016-02" db="EMBL/GenBank/DDBJ databases">
        <title>Comparative analysis of three nematocidal Bacillus thuringiensis strains.</title>
        <authorList>
            <person name="Hollensteiner J."/>
            <person name="Kloesener M."/>
            <person name="Bunk B."/>
            <person name="Sproeer C."/>
            <person name="Rosenstiel P."/>
            <person name="Schulte-Iserlohe R."/>
            <person name="Schulenburg H."/>
            <person name="Liesegang H."/>
        </authorList>
    </citation>
    <scope>NUCLEOTIDE SEQUENCE [LARGE SCALE GENOMIC DNA]</scope>
    <source>
        <strain evidence="2 3">Bt18247</strain>
        <plasmid evidence="2 3">p15092</plasmid>
    </source>
</reference>
<dbReference type="RefSeq" id="WP_197260320.1">
    <property type="nucleotide sequence ID" value="NZ_CP015255.1"/>
</dbReference>
<feature type="region of interest" description="Disordered" evidence="1">
    <location>
        <begin position="1"/>
        <end position="55"/>
    </location>
</feature>
<proteinExistence type="predicted"/>
<protein>
    <submittedName>
        <fullName evidence="2">Uncharacterized protein</fullName>
    </submittedName>
</protein>
<organism evidence="2 3">
    <name type="scientific">Bacillus thuringiensis Bt18247</name>
    <dbReference type="NCBI Taxonomy" id="1423143"/>
    <lineage>
        <taxon>Bacteria</taxon>
        <taxon>Bacillati</taxon>
        <taxon>Bacillota</taxon>
        <taxon>Bacilli</taxon>
        <taxon>Bacillales</taxon>
        <taxon>Bacillaceae</taxon>
        <taxon>Bacillus</taxon>
        <taxon>Bacillus cereus group</taxon>
    </lineage>
</organism>
<evidence type="ECO:0000313" key="2">
    <source>
        <dbReference type="EMBL" id="AOM14730.1"/>
    </source>
</evidence>
<feature type="compositionally biased region" description="Basic residues" evidence="1">
    <location>
        <begin position="43"/>
        <end position="55"/>
    </location>
</feature>
<evidence type="ECO:0000256" key="1">
    <source>
        <dbReference type="SAM" id="MobiDB-lite"/>
    </source>
</evidence>
<feature type="compositionally biased region" description="Polar residues" evidence="1">
    <location>
        <begin position="1"/>
        <end position="42"/>
    </location>
</feature>
<gene>
    <name evidence="2" type="ORF">BTI247_64010</name>
</gene>
<keyword evidence="2" id="KW-0614">Plasmid</keyword>
<geneLocation type="plasmid" evidence="2 3">
    <name>p15092</name>
</geneLocation>
<evidence type="ECO:0000313" key="3">
    <source>
        <dbReference type="Proteomes" id="UP000192743"/>
    </source>
</evidence>
<name>A0A9W3SZK9_BACTU</name>
<accession>A0A9W3SZK9</accession>
<dbReference type="EMBL" id="CP015255">
    <property type="protein sequence ID" value="AOM14730.1"/>
    <property type="molecule type" value="Genomic_DNA"/>
</dbReference>